<evidence type="ECO:0000259" key="6">
    <source>
        <dbReference type="Pfam" id="PF00909"/>
    </source>
</evidence>
<dbReference type="PATRIC" id="fig|1582439.9.peg.520"/>
<sequence length="282" mass="31158">MKIKFLIITSSLVVLFSLISLIQNSVGNQIMVGGITVSSSIVLLLSIIFSMFSWFLFAWASKTFKVFGISLSIISGAALVAPFHDILGPMAAIVIGIVAGSVAHMVQKYLKNSDNKSLIIAMGIATATYLVLFVVIFLIYPTPHIWDTVYGGGTMDMDPDLAPSYALDFMGGLFYHTILPLTALSVGISALFLVPYFILKRKKIPSRPYISLILAGLLLYFGMPYLISSLDPLVMIFLSQPEQIIRWVFDFRFIGLMIPIIIFSVAGILLYRSSVIRKLIRK</sequence>
<dbReference type="Proteomes" id="UP000032027">
    <property type="component" value="Chromosome"/>
</dbReference>
<proteinExistence type="predicted"/>
<dbReference type="STRING" id="1582439.NPIRD3C_0516"/>
<dbReference type="GO" id="GO:0008519">
    <property type="term" value="F:ammonium channel activity"/>
    <property type="evidence" value="ECO:0007669"/>
    <property type="project" value="InterPro"/>
</dbReference>
<evidence type="ECO:0000256" key="1">
    <source>
        <dbReference type="ARBA" id="ARBA00004141"/>
    </source>
</evidence>
<dbReference type="EMBL" id="CP010868">
    <property type="protein sequence ID" value="AJM91730.1"/>
    <property type="molecule type" value="Genomic_DNA"/>
</dbReference>
<dbReference type="KEGG" id="nid:NPIRD3C_0516"/>
<keyword evidence="8" id="KW-1185">Reference proteome</keyword>
<reference evidence="7 8" key="2">
    <citation type="journal article" date="2016" name="ISME J.">
        <title>Physiological and genomic characterization of two novel marine thaumarchaeal strains indicates niche differentiation.</title>
        <authorList>
            <person name="Bayer B."/>
            <person name="Vojvoda J."/>
            <person name="Offre P."/>
            <person name="Alves R.J."/>
            <person name="Elisabeth N.H."/>
            <person name="Garcia J.A."/>
            <person name="Volland J.M."/>
            <person name="Srivastava A."/>
            <person name="Schleper C."/>
            <person name="Herndl G.J."/>
        </authorList>
    </citation>
    <scope>NUCLEOTIDE SEQUENCE [LARGE SCALE GENOMIC DNA]</scope>
    <source>
        <strain evidence="7 8">D3C</strain>
    </source>
</reference>
<dbReference type="AlphaFoldDB" id="A0A0C5BXM8"/>
<organism evidence="7 8">
    <name type="scientific">Nitrosopumilus piranensis</name>
    <dbReference type="NCBI Taxonomy" id="1582439"/>
    <lineage>
        <taxon>Archaea</taxon>
        <taxon>Nitrososphaerota</taxon>
        <taxon>Nitrososphaeria</taxon>
        <taxon>Nitrosopumilales</taxon>
        <taxon>Nitrosopumilaceae</taxon>
        <taxon>Nitrosopumilus</taxon>
    </lineage>
</organism>
<dbReference type="Gene3D" id="1.10.3430.10">
    <property type="entry name" value="Ammonium transporter AmtB like domains"/>
    <property type="match status" value="1"/>
</dbReference>
<evidence type="ECO:0000313" key="8">
    <source>
        <dbReference type="Proteomes" id="UP000032027"/>
    </source>
</evidence>
<evidence type="ECO:0000256" key="3">
    <source>
        <dbReference type="ARBA" id="ARBA00022989"/>
    </source>
</evidence>
<evidence type="ECO:0000313" key="7">
    <source>
        <dbReference type="EMBL" id="AJM91730.1"/>
    </source>
</evidence>
<reference evidence="8" key="1">
    <citation type="submission" date="2015-02" db="EMBL/GenBank/DDBJ databases">
        <title>Characterization of two novel Thaumarchaeota isolated from the Northern Adriatic Sea.</title>
        <authorList>
            <person name="Bayer B."/>
            <person name="Vojvoda J."/>
            <person name="Offre P."/>
            <person name="Srivastava A."/>
            <person name="Elisabeth N."/>
            <person name="Garcia J.A.L."/>
            <person name="Schleper C."/>
            <person name="Herndl G.J."/>
        </authorList>
    </citation>
    <scope>NUCLEOTIDE SEQUENCE [LARGE SCALE GENOMIC DNA]</scope>
    <source>
        <strain evidence="8">D3C</strain>
    </source>
</reference>
<feature type="transmembrane region" description="Helical" evidence="5">
    <location>
        <begin position="173"/>
        <end position="197"/>
    </location>
</feature>
<dbReference type="HOGENOM" id="CLU_996057_0_0_2"/>
<protein>
    <recommendedName>
        <fullName evidence="6">Ammonium transporter AmtB-like domain-containing protein</fullName>
    </recommendedName>
</protein>
<keyword evidence="4 5" id="KW-0472">Membrane</keyword>
<dbReference type="Pfam" id="PF00909">
    <property type="entry name" value="Ammonium_transp"/>
    <property type="match status" value="1"/>
</dbReference>
<dbReference type="OrthoDB" id="386278at2157"/>
<reference evidence="7 8" key="3">
    <citation type="journal article" date="2019" name="Int. J. Syst. Evol. Microbiol.">
        <title>Nitrosopumilus adriaticus sp. nov. and Nitrosopumilus piranensis sp. nov., two ammonia-oxidizing archaea from the Adriatic Sea and members of the class Nitrososphaeria.</title>
        <authorList>
            <person name="Bayer B."/>
            <person name="Vojvoda J."/>
            <person name="Reinthaler T."/>
            <person name="Reyes C."/>
            <person name="Pinto M."/>
            <person name="Herndl G.J."/>
        </authorList>
    </citation>
    <scope>NUCLEOTIDE SEQUENCE [LARGE SCALE GENOMIC DNA]</scope>
    <source>
        <strain evidence="7 8">D3C</strain>
    </source>
</reference>
<comment type="subcellular location">
    <subcellularLocation>
        <location evidence="1">Membrane</location>
        <topology evidence="1">Multi-pass membrane protein</topology>
    </subcellularLocation>
</comment>
<gene>
    <name evidence="7" type="ORF">NPIRD3C_0516</name>
</gene>
<evidence type="ECO:0000256" key="2">
    <source>
        <dbReference type="ARBA" id="ARBA00022692"/>
    </source>
</evidence>
<keyword evidence="2 5" id="KW-0812">Transmembrane</keyword>
<feature type="transmembrane region" description="Helical" evidence="5">
    <location>
        <begin position="247"/>
        <end position="271"/>
    </location>
</feature>
<dbReference type="RefSeq" id="WP_148702698.1">
    <property type="nucleotide sequence ID" value="NZ_CP010868.1"/>
</dbReference>
<evidence type="ECO:0000256" key="5">
    <source>
        <dbReference type="SAM" id="Phobius"/>
    </source>
</evidence>
<feature type="transmembrane region" description="Helical" evidence="5">
    <location>
        <begin position="64"/>
        <end position="81"/>
    </location>
</feature>
<feature type="transmembrane region" description="Helical" evidence="5">
    <location>
        <begin position="118"/>
        <end position="140"/>
    </location>
</feature>
<feature type="transmembrane region" description="Helical" evidence="5">
    <location>
        <begin position="31"/>
        <end position="57"/>
    </location>
</feature>
<evidence type="ECO:0000256" key="4">
    <source>
        <dbReference type="ARBA" id="ARBA00023136"/>
    </source>
</evidence>
<feature type="transmembrane region" description="Helical" evidence="5">
    <location>
        <begin position="87"/>
        <end position="106"/>
    </location>
</feature>
<dbReference type="InterPro" id="IPR029020">
    <property type="entry name" value="Ammonium/urea_transptr"/>
</dbReference>
<dbReference type="InterPro" id="IPR024041">
    <property type="entry name" value="NH4_transpt_AmtB-like_dom"/>
</dbReference>
<feature type="domain" description="Ammonium transporter AmtB-like" evidence="6">
    <location>
        <begin position="41"/>
        <end position="111"/>
    </location>
</feature>
<name>A0A0C5BXM8_9ARCH</name>
<accession>A0A0C5BXM8</accession>
<dbReference type="GeneID" id="41599676"/>
<keyword evidence="3 5" id="KW-1133">Transmembrane helix</keyword>
<dbReference type="SUPFAM" id="SSF111352">
    <property type="entry name" value="Ammonium transporter"/>
    <property type="match status" value="1"/>
</dbReference>
<dbReference type="GO" id="GO:0016020">
    <property type="term" value="C:membrane"/>
    <property type="evidence" value="ECO:0007669"/>
    <property type="project" value="UniProtKB-SubCell"/>
</dbReference>
<feature type="transmembrane region" description="Helical" evidence="5">
    <location>
        <begin position="209"/>
        <end position="227"/>
    </location>
</feature>